<dbReference type="GO" id="GO:0005737">
    <property type="term" value="C:cytoplasm"/>
    <property type="evidence" value="ECO:0007669"/>
    <property type="project" value="InterPro"/>
</dbReference>
<dbReference type="GO" id="GO:0004801">
    <property type="term" value="F:transaldolase activity"/>
    <property type="evidence" value="ECO:0007669"/>
    <property type="project" value="UniProtKB-EC"/>
</dbReference>
<proteinExistence type="inferred from homology"/>
<dbReference type="HAMAP" id="MF_00492">
    <property type="entry name" value="Transaldolase_1"/>
    <property type="match status" value="1"/>
</dbReference>
<keyword evidence="5 8" id="KW-0808">Transferase</keyword>
<comment type="similarity">
    <text evidence="3">Belongs to the transaldolase family. Type 1 subfamily.</text>
</comment>
<dbReference type="Proteomes" id="UP000095751">
    <property type="component" value="Unassembled WGS sequence"/>
</dbReference>
<gene>
    <name evidence="9" type="ORF">FRACYDRAFT_207931</name>
</gene>
<dbReference type="GO" id="GO:0009052">
    <property type="term" value="P:pentose-phosphate shunt, non-oxidative branch"/>
    <property type="evidence" value="ECO:0007669"/>
    <property type="project" value="TreeGrafter"/>
</dbReference>
<dbReference type="PROSITE" id="PS01054">
    <property type="entry name" value="TRANSALDOLASE_1"/>
    <property type="match status" value="1"/>
</dbReference>
<comment type="catalytic activity">
    <reaction evidence="8">
        <text>D-sedoheptulose 7-phosphate + D-glyceraldehyde 3-phosphate = D-erythrose 4-phosphate + beta-D-fructose 6-phosphate</text>
        <dbReference type="Rhea" id="RHEA:17053"/>
        <dbReference type="ChEBI" id="CHEBI:16897"/>
        <dbReference type="ChEBI" id="CHEBI:57483"/>
        <dbReference type="ChEBI" id="CHEBI:57634"/>
        <dbReference type="ChEBI" id="CHEBI:59776"/>
        <dbReference type="EC" id="2.2.1.2"/>
    </reaction>
</comment>
<evidence type="ECO:0000256" key="3">
    <source>
        <dbReference type="ARBA" id="ARBA00008012"/>
    </source>
</evidence>
<dbReference type="EMBL" id="KV784357">
    <property type="protein sequence ID" value="OEU17976.1"/>
    <property type="molecule type" value="Genomic_DNA"/>
</dbReference>
<dbReference type="Gene3D" id="3.20.20.70">
    <property type="entry name" value="Aldolase class I"/>
    <property type="match status" value="1"/>
</dbReference>
<dbReference type="InterPro" id="IPR013785">
    <property type="entry name" value="Aldolase_TIM"/>
</dbReference>
<dbReference type="InterPro" id="IPR001585">
    <property type="entry name" value="TAL/FSA"/>
</dbReference>
<evidence type="ECO:0000256" key="2">
    <source>
        <dbReference type="ARBA" id="ARBA00004857"/>
    </source>
</evidence>
<dbReference type="FunFam" id="3.20.20.70:FF:000131">
    <property type="entry name" value="Transaldolase"/>
    <property type="match status" value="1"/>
</dbReference>
<evidence type="ECO:0000256" key="4">
    <source>
        <dbReference type="ARBA" id="ARBA00013151"/>
    </source>
</evidence>
<dbReference type="CDD" id="cd00957">
    <property type="entry name" value="Transaldolase_TalAB"/>
    <property type="match status" value="1"/>
</dbReference>
<accession>A0A1E7FII1</accession>
<organism evidence="9 10">
    <name type="scientific">Fragilariopsis cylindrus CCMP1102</name>
    <dbReference type="NCBI Taxonomy" id="635003"/>
    <lineage>
        <taxon>Eukaryota</taxon>
        <taxon>Sar</taxon>
        <taxon>Stramenopiles</taxon>
        <taxon>Ochrophyta</taxon>
        <taxon>Bacillariophyta</taxon>
        <taxon>Bacillariophyceae</taxon>
        <taxon>Bacillariophycidae</taxon>
        <taxon>Bacillariales</taxon>
        <taxon>Bacillariaceae</taxon>
        <taxon>Fragilariopsis</taxon>
    </lineage>
</organism>
<dbReference type="PANTHER" id="PTHR10683:SF18">
    <property type="entry name" value="TRANSALDOLASE"/>
    <property type="match status" value="1"/>
</dbReference>
<evidence type="ECO:0000256" key="1">
    <source>
        <dbReference type="ARBA" id="ARBA00003518"/>
    </source>
</evidence>
<dbReference type="InterPro" id="IPR018225">
    <property type="entry name" value="Transaldolase_AS"/>
</dbReference>
<dbReference type="GO" id="GO:0005975">
    <property type="term" value="P:carbohydrate metabolic process"/>
    <property type="evidence" value="ECO:0007669"/>
    <property type="project" value="InterPro"/>
</dbReference>
<keyword evidence="10" id="KW-1185">Reference proteome</keyword>
<dbReference type="PANTHER" id="PTHR10683">
    <property type="entry name" value="TRANSALDOLASE"/>
    <property type="match status" value="1"/>
</dbReference>
<evidence type="ECO:0000313" key="10">
    <source>
        <dbReference type="Proteomes" id="UP000095751"/>
    </source>
</evidence>
<comment type="pathway">
    <text evidence="2 8">Carbohydrate degradation; pentose phosphate pathway; D-glyceraldehyde 3-phosphate and beta-D-fructose 6-phosphate from D-ribose 5-phosphate and D-xylulose 5-phosphate (non-oxidative stage): step 2/3.</text>
</comment>
<sequence>MTTRYDQLLEHTIVVCDTGDVDAIAKIKPQDATTNPSLITKAAQQPQYAKLIDAAVESSLGDLTLAMDQVSVNFGAEIIKYIPGYVSTEVDARLSFDTAATLEKARKLIGMYKDKGIDKSRILIKIAATWEGIQAAKVLELEGITCNLTLIFSLAQAIACAEAGATLISPFVGRIMDFYKAEEIKNDPNFKGYEPSSDPGVISVTEIYHYYKKHGYNTIVMGASFRNVDEIIELVGCDRLTIAPGLIEELKKPSKQVIGKKLDANKSIDMNIDKIDVDEKSFRMMNCMNAMATQKLAEGIRGFSAAIVELETIIKAKIAAKA</sequence>
<dbReference type="EC" id="2.2.1.2" evidence="4 8"/>
<reference evidence="9 10" key="1">
    <citation type="submission" date="2016-09" db="EMBL/GenBank/DDBJ databases">
        <title>Extensive genetic diversity and differential bi-allelic expression allows diatom success in the polar Southern Ocean.</title>
        <authorList>
            <consortium name="DOE Joint Genome Institute"/>
            <person name="Mock T."/>
            <person name="Otillar R.P."/>
            <person name="Strauss J."/>
            <person name="Dupont C."/>
            <person name="Frickenhaus S."/>
            <person name="Maumus F."/>
            <person name="Mcmullan M."/>
            <person name="Sanges R."/>
            <person name="Schmutz J."/>
            <person name="Toseland A."/>
            <person name="Valas R."/>
            <person name="Veluchamy A."/>
            <person name="Ward B.J."/>
            <person name="Allen A."/>
            <person name="Barry K."/>
            <person name="Falciatore A."/>
            <person name="Ferrante M."/>
            <person name="Fortunato A.E."/>
            <person name="Gloeckner G."/>
            <person name="Gruber A."/>
            <person name="Hipkin R."/>
            <person name="Janech M."/>
            <person name="Kroth P."/>
            <person name="Leese F."/>
            <person name="Lindquist E."/>
            <person name="Lyon B.R."/>
            <person name="Martin J."/>
            <person name="Mayer C."/>
            <person name="Parker M."/>
            <person name="Quesneville H."/>
            <person name="Raymond J."/>
            <person name="Uhlig C."/>
            <person name="Valentin K.U."/>
            <person name="Worden A.Z."/>
            <person name="Armbrust E.V."/>
            <person name="Bowler C."/>
            <person name="Green B."/>
            <person name="Moulton V."/>
            <person name="Van Oosterhout C."/>
            <person name="Grigoriev I."/>
        </authorList>
    </citation>
    <scope>NUCLEOTIDE SEQUENCE [LARGE SCALE GENOMIC DNA]</scope>
    <source>
        <strain evidence="9 10">CCMP1102</strain>
    </source>
</reference>
<comment type="function">
    <text evidence="1">Transaldolase is important for the balance of metabolites in the pentose-phosphate pathway.</text>
</comment>
<keyword evidence="7" id="KW-0704">Schiff base</keyword>
<dbReference type="OrthoDB" id="2015515at2759"/>
<evidence type="ECO:0000256" key="5">
    <source>
        <dbReference type="ARBA" id="ARBA00022679"/>
    </source>
</evidence>
<dbReference type="NCBIfam" id="TIGR00874">
    <property type="entry name" value="talAB"/>
    <property type="match status" value="1"/>
</dbReference>
<keyword evidence="6 8" id="KW-0570">Pentose shunt</keyword>
<dbReference type="PROSITE" id="PS00958">
    <property type="entry name" value="TRANSALDOLASE_2"/>
    <property type="match status" value="1"/>
</dbReference>
<dbReference type="Pfam" id="PF00923">
    <property type="entry name" value="TAL_FSA"/>
    <property type="match status" value="1"/>
</dbReference>
<protein>
    <recommendedName>
        <fullName evidence="4 8">Transaldolase</fullName>
        <ecNumber evidence="4 8">2.2.1.2</ecNumber>
    </recommendedName>
</protein>
<evidence type="ECO:0000256" key="8">
    <source>
        <dbReference type="RuleBase" id="RU000501"/>
    </source>
</evidence>
<dbReference type="SUPFAM" id="SSF51569">
    <property type="entry name" value="Aldolase"/>
    <property type="match status" value="1"/>
</dbReference>
<name>A0A1E7FII1_9STRA</name>
<evidence type="ECO:0000313" key="9">
    <source>
        <dbReference type="EMBL" id="OEU17976.1"/>
    </source>
</evidence>
<dbReference type="AlphaFoldDB" id="A0A1E7FII1"/>
<dbReference type="UniPathway" id="UPA00115">
    <property type="reaction ID" value="UER00414"/>
</dbReference>
<evidence type="ECO:0000256" key="6">
    <source>
        <dbReference type="ARBA" id="ARBA00023126"/>
    </source>
</evidence>
<dbReference type="InParanoid" id="A0A1E7FII1"/>
<dbReference type="InterPro" id="IPR004730">
    <property type="entry name" value="Transaldolase_1"/>
</dbReference>
<dbReference type="KEGG" id="fcy:FRACYDRAFT_207931"/>
<evidence type="ECO:0000256" key="7">
    <source>
        <dbReference type="ARBA" id="ARBA00023270"/>
    </source>
</evidence>
<comment type="function">
    <text evidence="8">Catalyzes the rate-limiting step of the non-oxidative phase in the pentose phosphate pathway. Catalyzes the reversible conversion of sedheptulose-7-phosphate and D-glyceraldehyde 3-phosphate into erythrose-4-phosphate and beta-D-fructose 6-phosphate.</text>
</comment>